<name>A0ABN9LXS9_9NEOB</name>
<evidence type="ECO:0000313" key="3">
    <source>
        <dbReference type="Proteomes" id="UP001176940"/>
    </source>
</evidence>
<accession>A0ABN9LXS9</accession>
<gene>
    <name evidence="2" type="ORF">RIMI_LOCUS13102722</name>
</gene>
<keyword evidence="3" id="KW-1185">Reference proteome</keyword>
<protein>
    <submittedName>
        <fullName evidence="2">Uncharacterized protein</fullName>
    </submittedName>
</protein>
<dbReference type="Proteomes" id="UP001176940">
    <property type="component" value="Unassembled WGS sequence"/>
</dbReference>
<sequence length="125" mass="14109">MHYSGYRHTETTLQRYDNDVDRCSVAVWSLESCHTDSSPATNDPEVPWVEEDLEKLLSLGMKTKNKPKPQIPAKPTFLKKSKNSTSPSHADIKPSEPNVQAMDESDILQYIKENEAPDSDSLSLF</sequence>
<dbReference type="EMBL" id="CAUEEQ010031982">
    <property type="protein sequence ID" value="CAJ0950639.1"/>
    <property type="molecule type" value="Genomic_DNA"/>
</dbReference>
<feature type="region of interest" description="Disordered" evidence="1">
    <location>
        <begin position="62"/>
        <end position="105"/>
    </location>
</feature>
<proteinExistence type="predicted"/>
<organism evidence="2 3">
    <name type="scientific">Ranitomeya imitator</name>
    <name type="common">mimic poison frog</name>
    <dbReference type="NCBI Taxonomy" id="111125"/>
    <lineage>
        <taxon>Eukaryota</taxon>
        <taxon>Metazoa</taxon>
        <taxon>Chordata</taxon>
        <taxon>Craniata</taxon>
        <taxon>Vertebrata</taxon>
        <taxon>Euteleostomi</taxon>
        <taxon>Amphibia</taxon>
        <taxon>Batrachia</taxon>
        <taxon>Anura</taxon>
        <taxon>Neobatrachia</taxon>
        <taxon>Hyloidea</taxon>
        <taxon>Dendrobatidae</taxon>
        <taxon>Dendrobatinae</taxon>
        <taxon>Ranitomeya</taxon>
    </lineage>
</organism>
<evidence type="ECO:0000313" key="2">
    <source>
        <dbReference type="EMBL" id="CAJ0950639.1"/>
    </source>
</evidence>
<reference evidence="2" key="1">
    <citation type="submission" date="2023-07" db="EMBL/GenBank/DDBJ databases">
        <authorList>
            <person name="Stuckert A."/>
        </authorList>
    </citation>
    <scope>NUCLEOTIDE SEQUENCE</scope>
</reference>
<evidence type="ECO:0000256" key="1">
    <source>
        <dbReference type="SAM" id="MobiDB-lite"/>
    </source>
</evidence>
<comment type="caution">
    <text evidence="2">The sequence shown here is derived from an EMBL/GenBank/DDBJ whole genome shotgun (WGS) entry which is preliminary data.</text>
</comment>